<evidence type="ECO:0000256" key="7">
    <source>
        <dbReference type="ARBA" id="ARBA00032058"/>
    </source>
</evidence>
<organism evidence="9 10">
    <name type="scientific">Triplophysa tibetana</name>
    <dbReference type="NCBI Taxonomy" id="1572043"/>
    <lineage>
        <taxon>Eukaryota</taxon>
        <taxon>Metazoa</taxon>
        <taxon>Chordata</taxon>
        <taxon>Craniata</taxon>
        <taxon>Vertebrata</taxon>
        <taxon>Euteleostomi</taxon>
        <taxon>Actinopterygii</taxon>
        <taxon>Neopterygii</taxon>
        <taxon>Teleostei</taxon>
        <taxon>Ostariophysi</taxon>
        <taxon>Cypriniformes</taxon>
        <taxon>Nemacheilidae</taxon>
        <taxon>Triplophysa</taxon>
    </lineage>
</organism>
<reference evidence="9 10" key="1">
    <citation type="journal article" date="2019" name="Mol. Ecol. Resour.">
        <title>Chromosome-level genome assembly of Triplophysa tibetana, a fish adapted to the harsh high-altitude environment of the Tibetan Plateau.</title>
        <authorList>
            <person name="Yang X."/>
            <person name="Liu H."/>
            <person name="Ma Z."/>
            <person name="Zou Y."/>
            <person name="Zou M."/>
            <person name="Mao Y."/>
            <person name="Li X."/>
            <person name="Wang H."/>
            <person name="Chen T."/>
            <person name="Wang W."/>
            <person name="Yang R."/>
        </authorList>
    </citation>
    <scope>NUCLEOTIDE SEQUENCE [LARGE SCALE GENOMIC DNA]</scope>
    <source>
        <strain evidence="9">TTIB1903HZAU</strain>
        <tissue evidence="9">Muscle</tissue>
    </source>
</reference>
<evidence type="ECO:0000256" key="5">
    <source>
        <dbReference type="ARBA" id="ARBA00023787"/>
    </source>
</evidence>
<protein>
    <recommendedName>
        <fullName evidence="6">Peroxiredoxin-like 2A</fullName>
    </recommendedName>
    <alternativeName>
        <fullName evidence="8">Peroxiredoxin-like 2 activated in M-CSF stimulated monocytes</fullName>
    </alternativeName>
    <alternativeName>
        <fullName evidence="7">Redox-regulatory protein FAM213A</fullName>
    </alternativeName>
</protein>
<sequence>MRSLGIARLGVWKNLLQVRRKGYRGNRKGEGFILGGLYVIGPQNQGILFEHQEKEFGDKADLSQVLKAVGGIQTKEK</sequence>
<gene>
    <name evidence="9" type="ORF">E1301_Tti021759</name>
</gene>
<evidence type="ECO:0000256" key="1">
    <source>
        <dbReference type="ARBA" id="ARBA00004496"/>
    </source>
</evidence>
<evidence type="ECO:0000256" key="4">
    <source>
        <dbReference type="ARBA" id="ARBA00023284"/>
    </source>
</evidence>
<proteinExistence type="inferred from homology"/>
<dbReference type="PANTHER" id="PTHR28630:SF31">
    <property type="entry name" value="PEROXIREDOXIN-LIKE 2A"/>
    <property type="match status" value="1"/>
</dbReference>
<comment type="caution">
    <text evidence="9">The sequence shown here is derived from an EMBL/GenBank/DDBJ whole genome shotgun (WGS) entry which is preliminary data.</text>
</comment>
<dbReference type="PANTHER" id="PTHR28630">
    <property type="match status" value="1"/>
</dbReference>
<evidence type="ECO:0000256" key="3">
    <source>
        <dbReference type="ARBA" id="ARBA00022862"/>
    </source>
</evidence>
<dbReference type="AlphaFoldDB" id="A0A5A9PSD4"/>
<keyword evidence="4" id="KW-0676">Redox-active center</keyword>
<dbReference type="GO" id="GO:0005737">
    <property type="term" value="C:cytoplasm"/>
    <property type="evidence" value="ECO:0007669"/>
    <property type="project" value="UniProtKB-SubCell"/>
</dbReference>
<dbReference type="Pfam" id="PF13911">
    <property type="entry name" value="AhpC-TSA_2"/>
    <property type="match status" value="1"/>
</dbReference>
<dbReference type="EMBL" id="SOYY01000001">
    <property type="protein sequence ID" value="KAA0724823.1"/>
    <property type="molecule type" value="Genomic_DNA"/>
</dbReference>
<dbReference type="Proteomes" id="UP000324632">
    <property type="component" value="Chromosome 1"/>
</dbReference>
<dbReference type="GO" id="GO:0016209">
    <property type="term" value="F:antioxidant activity"/>
    <property type="evidence" value="ECO:0007669"/>
    <property type="project" value="UniProtKB-KW"/>
</dbReference>
<evidence type="ECO:0000256" key="6">
    <source>
        <dbReference type="ARBA" id="ARBA00023849"/>
    </source>
</evidence>
<evidence type="ECO:0000256" key="2">
    <source>
        <dbReference type="ARBA" id="ARBA00022490"/>
    </source>
</evidence>
<evidence type="ECO:0000313" key="9">
    <source>
        <dbReference type="EMBL" id="KAA0724823.1"/>
    </source>
</evidence>
<evidence type="ECO:0000313" key="10">
    <source>
        <dbReference type="Proteomes" id="UP000324632"/>
    </source>
</evidence>
<evidence type="ECO:0000256" key="8">
    <source>
        <dbReference type="ARBA" id="ARBA00032129"/>
    </source>
</evidence>
<name>A0A5A9PSD4_9TELE</name>
<comment type="similarity">
    <text evidence="5">Belongs to the peroxiredoxin-like PRXL2 family. PRXL2A subfamily.</text>
</comment>
<accession>A0A5A9PSD4</accession>
<comment type="subcellular location">
    <subcellularLocation>
        <location evidence="1">Cytoplasm</location>
    </subcellularLocation>
</comment>
<dbReference type="InterPro" id="IPR032801">
    <property type="entry name" value="PXL2A/B/C"/>
</dbReference>
<keyword evidence="3" id="KW-0049">Antioxidant</keyword>
<keyword evidence="10" id="KW-1185">Reference proteome</keyword>
<keyword evidence="2" id="KW-0963">Cytoplasm</keyword>